<sequence>MLSLGSVTELITTIPVILRMAGMLATFTHPGHRVSYVPGGSLACRVTCPAGPTQTRFRAQVPCPALQII</sequence>
<evidence type="ECO:0000313" key="1">
    <source>
        <dbReference type="EMBL" id="HAC6696261.1"/>
    </source>
</evidence>
<gene>
    <name evidence="1" type="ORF">G0D16_18825</name>
</gene>
<accession>A0A702BUF9</accession>
<comment type="caution">
    <text evidence="1">The sequence shown here is derived from an EMBL/GenBank/DDBJ whole genome shotgun (WGS) entry which is preliminary data.</text>
</comment>
<dbReference type="AlphaFoldDB" id="A0A702BUF9"/>
<protein>
    <submittedName>
        <fullName evidence="1">Uncharacterized protein</fullName>
    </submittedName>
</protein>
<name>A0A702BUF9_SALBN</name>
<organism evidence="1">
    <name type="scientific">Salmonella bongori serovar 44:r:-</name>
    <dbReference type="NCBI Taxonomy" id="1967585"/>
    <lineage>
        <taxon>Bacteria</taxon>
        <taxon>Pseudomonadati</taxon>
        <taxon>Pseudomonadota</taxon>
        <taxon>Gammaproteobacteria</taxon>
        <taxon>Enterobacterales</taxon>
        <taxon>Enterobacteriaceae</taxon>
        <taxon>Salmonella</taxon>
    </lineage>
</organism>
<proteinExistence type="predicted"/>
<reference evidence="1" key="1">
    <citation type="journal article" date="2018" name="Genome Biol.">
        <title>SKESA: strategic k-mer extension for scrupulous assemblies.</title>
        <authorList>
            <person name="Souvorov A."/>
            <person name="Agarwala R."/>
            <person name="Lipman D.J."/>
        </authorList>
    </citation>
    <scope>NUCLEOTIDE SEQUENCE</scope>
    <source>
        <strain evidence="1">2702-77</strain>
    </source>
</reference>
<reference evidence="1" key="2">
    <citation type="submission" date="2018-09" db="EMBL/GenBank/DDBJ databases">
        <authorList>
            <consortium name="NCBI Pathogen Detection Project"/>
        </authorList>
    </citation>
    <scope>NUCLEOTIDE SEQUENCE</scope>
    <source>
        <strain evidence="1">2702-77</strain>
    </source>
</reference>
<dbReference type="EMBL" id="DAAMHO010000027">
    <property type="protein sequence ID" value="HAC6696261.1"/>
    <property type="molecule type" value="Genomic_DNA"/>
</dbReference>